<gene>
    <name evidence="2" type="ORF">MGWOODY_Hyp204</name>
</gene>
<dbReference type="EMBL" id="CZQD01000015">
    <property type="protein sequence ID" value="CUS55980.1"/>
    <property type="molecule type" value="Genomic_DNA"/>
</dbReference>
<protein>
    <submittedName>
        <fullName evidence="2">Uncharacterized protein</fullName>
    </submittedName>
</protein>
<keyword evidence="1" id="KW-1133">Transmembrane helix</keyword>
<keyword evidence="1" id="KW-0812">Transmembrane</keyword>
<name>A0A160TWN9_9ZZZZ</name>
<keyword evidence="1" id="KW-0472">Membrane</keyword>
<reference evidence="2" key="1">
    <citation type="submission" date="2015-10" db="EMBL/GenBank/DDBJ databases">
        <authorList>
            <person name="Gilbert D.G."/>
        </authorList>
    </citation>
    <scope>NUCLEOTIDE SEQUENCE</scope>
</reference>
<proteinExistence type="predicted"/>
<dbReference type="AlphaFoldDB" id="A0A160TWN9"/>
<sequence length="208" mass="22573">MLRRLIAILLTVYAIAFAFGALTAVRWPSIMMALSWVVQDDIASGLESVDWRQLGIAHGGPYLLAALCFYCSAAMIAARRPGGVLWYFMGVVAGIPCLYLVTFEPGWWNDPSAAEGAIAGACAGAVLLMLAVWELRLRTQRKAESAEQVAPLVLSQPVLVSEPLPDHRKRSAPAKPVRPAIVPAAIARQRASFAAHGRKMNARRRRAV</sequence>
<evidence type="ECO:0000256" key="1">
    <source>
        <dbReference type="SAM" id="Phobius"/>
    </source>
</evidence>
<feature type="transmembrane region" description="Helical" evidence="1">
    <location>
        <begin position="84"/>
        <end position="101"/>
    </location>
</feature>
<accession>A0A160TWN9</accession>
<feature type="transmembrane region" description="Helical" evidence="1">
    <location>
        <begin position="113"/>
        <end position="133"/>
    </location>
</feature>
<feature type="transmembrane region" description="Helical" evidence="1">
    <location>
        <begin position="59"/>
        <end position="77"/>
    </location>
</feature>
<evidence type="ECO:0000313" key="2">
    <source>
        <dbReference type="EMBL" id="CUS55980.1"/>
    </source>
</evidence>
<organism evidence="2">
    <name type="scientific">hydrothermal vent metagenome</name>
    <dbReference type="NCBI Taxonomy" id="652676"/>
    <lineage>
        <taxon>unclassified sequences</taxon>
        <taxon>metagenomes</taxon>
        <taxon>ecological metagenomes</taxon>
    </lineage>
</organism>